<dbReference type="EMBL" id="CP112998">
    <property type="protein sequence ID" value="WAC10259.1"/>
    <property type="molecule type" value="Genomic_DNA"/>
</dbReference>
<dbReference type="PROSITE" id="PS50042">
    <property type="entry name" value="CNMP_BINDING_3"/>
    <property type="match status" value="1"/>
</dbReference>
<dbReference type="CDD" id="cd00038">
    <property type="entry name" value="CAP_ED"/>
    <property type="match status" value="1"/>
</dbReference>
<dbReference type="SUPFAM" id="SSF51206">
    <property type="entry name" value="cAMP-binding domain-like"/>
    <property type="match status" value="1"/>
</dbReference>
<evidence type="ECO:0000259" key="1">
    <source>
        <dbReference type="PROSITE" id="PS50042"/>
    </source>
</evidence>
<dbReference type="InterPro" id="IPR018490">
    <property type="entry name" value="cNMP-bd_dom_sf"/>
</dbReference>
<feature type="domain" description="Cyclic nucleotide-binding" evidence="1">
    <location>
        <begin position="17"/>
        <end position="118"/>
    </location>
</feature>
<dbReference type="Gene3D" id="2.60.120.10">
    <property type="entry name" value="Jelly Rolls"/>
    <property type="match status" value="1"/>
</dbReference>
<proteinExistence type="predicted"/>
<name>A0A9E8SJI9_9BACT</name>
<dbReference type="Proteomes" id="UP001164653">
    <property type="component" value="Chromosome"/>
</dbReference>
<reference evidence="2" key="1">
    <citation type="submission" date="2022-11" db="EMBL/GenBank/DDBJ databases">
        <title>Dyadobacter pollutisoli sp. nov., isolated from plastic dumped soil.</title>
        <authorList>
            <person name="Kim J.M."/>
            <person name="Kim K.R."/>
            <person name="Lee J.K."/>
            <person name="Hao L."/>
            <person name="Jeon C.O."/>
        </authorList>
    </citation>
    <scope>NUCLEOTIDE SEQUENCE</scope>
    <source>
        <strain evidence="2">U1</strain>
    </source>
</reference>
<keyword evidence="3" id="KW-1185">Reference proteome</keyword>
<accession>A0A9E8SJI9</accession>
<evidence type="ECO:0000313" key="3">
    <source>
        <dbReference type="Proteomes" id="UP001164653"/>
    </source>
</evidence>
<dbReference type="InterPro" id="IPR014710">
    <property type="entry name" value="RmlC-like_jellyroll"/>
</dbReference>
<dbReference type="KEGG" id="dpf:ON006_21170"/>
<dbReference type="RefSeq" id="WP_244823851.1">
    <property type="nucleotide sequence ID" value="NZ_CP112998.1"/>
</dbReference>
<sequence length="195" mass="22322">MSGNPDLLVHYILQTISIDEEIARTIASKFSSRTLSKGEVFLKEGAVNDQYFFLEKGFLRSYLLDIDGNEITLNFFSQNTPVFEVGSFFQRIPSQENIEALTESTGWVLTYSELNELFHTIPEFREFGRAVLVKGFVAFKNRTLSMINKTAEQRYEALLKSSPEIFQNAPLKYIASYLGVTDTSLSRIRKEFSKK</sequence>
<protein>
    <submittedName>
        <fullName evidence="2">Crp/Fnr family transcriptional regulator</fullName>
    </submittedName>
</protein>
<dbReference type="Pfam" id="PF00027">
    <property type="entry name" value="cNMP_binding"/>
    <property type="match status" value="1"/>
</dbReference>
<dbReference type="AlphaFoldDB" id="A0A9E8SJI9"/>
<evidence type="ECO:0000313" key="2">
    <source>
        <dbReference type="EMBL" id="WAC10259.1"/>
    </source>
</evidence>
<gene>
    <name evidence="2" type="ORF">ON006_21170</name>
</gene>
<dbReference type="InterPro" id="IPR000595">
    <property type="entry name" value="cNMP-bd_dom"/>
</dbReference>
<organism evidence="2 3">
    <name type="scientific">Dyadobacter pollutisoli</name>
    <dbReference type="NCBI Taxonomy" id="2910158"/>
    <lineage>
        <taxon>Bacteria</taxon>
        <taxon>Pseudomonadati</taxon>
        <taxon>Bacteroidota</taxon>
        <taxon>Cytophagia</taxon>
        <taxon>Cytophagales</taxon>
        <taxon>Spirosomataceae</taxon>
        <taxon>Dyadobacter</taxon>
    </lineage>
</organism>